<proteinExistence type="predicted"/>
<sequence length="255" mass="29121">MSQDDYNILSDLSKFKGNAILFLQNYQASTRPLSIDAITEFFTRECDFKVHTFMYTTPYSSFSASNDAQAAFDSTVRCHADVVVFYFKFIDRHAIDFLDVFVKLYKRKIFLITEDHDAANVSHATDAAFVGRRAEHFRCPIHYNFYASIFEYLEFLGKSSPDDATASEKVRTLDRKSMLEIKKEIEFVIEAVRELGLNSTHEIIARLENISIELQAMIDASETIPASDVQPLLDKFVQAASSLMDELEKKRSSLA</sequence>
<evidence type="ECO:0000313" key="1">
    <source>
        <dbReference type="EMBL" id="TGD99811.1"/>
    </source>
</evidence>
<dbReference type="Proteomes" id="UP000297535">
    <property type="component" value="Unassembled WGS sequence"/>
</dbReference>
<organism evidence="1 2">
    <name type="scientific">Methylobacterium nonmethylotrophicum</name>
    <dbReference type="NCBI Taxonomy" id="1141884"/>
    <lineage>
        <taxon>Bacteria</taxon>
        <taxon>Pseudomonadati</taxon>
        <taxon>Pseudomonadota</taxon>
        <taxon>Alphaproteobacteria</taxon>
        <taxon>Hyphomicrobiales</taxon>
        <taxon>Methylobacteriaceae</taxon>
        <taxon>Methylobacterium</taxon>
    </lineage>
</organism>
<gene>
    <name evidence="1" type="ORF">EU555_11655</name>
</gene>
<keyword evidence="2" id="KW-1185">Reference proteome</keyword>
<dbReference type="AlphaFoldDB" id="A0A4Z0NRM9"/>
<comment type="caution">
    <text evidence="1">The sequence shown here is derived from an EMBL/GenBank/DDBJ whole genome shotgun (WGS) entry which is preliminary data.</text>
</comment>
<dbReference type="EMBL" id="SRLB01000007">
    <property type="protein sequence ID" value="TGD99811.1"/>
    <property type="molecule type" value="Genomic_DNA"/>
</dbReference>
<dbReference type="RefSeq" id="WP_135414803.1">
    <property type="nucleotide sequence ID" value="NZ_SRLB01000007.1"/>
</dbReference>
<accession>A0A4Z0NRM9</accession>
<reference evidence="1 2" key="1">
    <citation type="submission" date="2019-04" db="EMBL/GenBank/DDBJ databases">
        <authorList>
            <person name="Feng G."/>
            <person name="Zhu H."/>
        </authorList>
    </citation>
    <scope>NUCLEOTIDE SEQUENCE [LARGE SCALE GENOMIC DNA]</scope>
    <source>
        <strain evidence="1 2">6HR-1</strain>
    </source>
</reference>
<name>A0A4Z0NRM9_9HYPH</name>
<evidence type="ECO:0000313" key="2">
    <source>
        <dbReference type="Proteomes" id="UP000297535"/>
    </source>
</evidence>
<protein>
    <submittedName>
        <fullName evidence="1">Uncharacterized protein</fullName>
    </submittedName>
</protein>